<feature type="region of interest" description="Disordered" evidence="1">
    <location>
        <begin position="109"/>
        <end position="178"/>
    </location>
</feature>
<dbReference type="AlphaFoldDB" id="A0ABD2YX71"/>
<dbReference type="PANTHER" id="PTHR33564">
    <property type="entry name" value="TRANSMEMBRANE PROTEIN"/>
    <property type="match status" value="1"/>
</dbReference>
<evidence type="ECO:0000313" key="4">
    <source>
        <dbReference type="EMBL" id="KAL3511888.1"/>
    </source>
</evidence>
<dbReference type="InterPro" id="IPR024632">
    <property type="entry name" value="PLipase_D_C"/>
</dbReference>
<keyword evidence="2" id="KW-0472">Membrane</keyword>
<keyword evidence="2" id="KW-0812">Transmembrane</keyword>
<feature type="transmembrane region" description="Helical" evidence="2">
    <location>
        <begin position="71"/>
        <end position="94"/>
    </location>
</feature>
<keyword evidence="2" id="KW-1133">Transmembrane helix</keyword>
<evidence type="ECO:0000256" key="2">
    <source>
        <dbReference type="SAM" id="Phobius"/>
    </source>
</evidence>
<organism evidence="4 5">
    <name type="scientific">Cinchona calisaya</name>
    <dbReference type="NCBI Taxonomy" id="153742"/>
    <lineage>
        <taxon>Eukaryota</taxon>
        <taxon>Viridiplantae</taxon>
        <taxon>Streptophyta</taxon>
        <taxon>Embryophyta</taxon>
        <taxon>Tracheophyta</taxon>
        <taxon>Spermatophyta</taxon>
        <taxon>Magnoliopsida</taxon>
        <taxon>eudicotyledons</taxon>
        <taxon>Gunneridae</taxon>
        <taxon>Pentapetalae</taxon>
        <taxon>asterids</taxon>
        <taxon>lamiids</taxon>
        <taxon>Gentianales</taxon>
        <taxon>Rubiaceae</taxon>
        <taxon>Cinchonoideae</taxon>
        <taxon>Cinchoneae</taxon>
        <taxon>Cinchona</taxon>
    </lineage>
</organism>
<evidence type="ECO:0000313" key="5">
    <source>
        <dbReference type="Proteomes" id="UP001630127"/>
    </source>
</evidence>
<keyword evidence="5" id="KW-1185">Reference proteome</keyword>
<feature type="compositionally biased region" description="Polar residues" evidence="1">
    <location>
        <begin position="109"/>
        <end position="118"/>
    </location>
</feature>
<sequence>MLDDTFLHPESEDCIRKGNQVADKYWDLFASESLQQDLPGHLLRYPIGIASEGEVTELPGTEFFPDTKARILGLAWATAMAVSAGTVFLLDLCLEKYYASTIQMAQEVQENSQSTPPKNHNLKSCLVSSGAGGKNKKKKRVKFAADVKEPSGNGEEYRREHSKKSTTSSSSTRIQTNSCGMPANRVALYNGILRDRLHRTEFSY</sequence>
<feature type="compositionally biased region" description="Basic and acidic residues" evidence="1">
    <location>
        <begin position="143"/>
        <end position="159"/>
    </location>
</feature>
<reference evidence="4 5" key="1">
    <citation type="submission" date="2024-11" db="EMBL/GenBank/DDBJ databases">
        <title>A near-complete genome assembly of Cinchona calisaya.</title>
        <authorList>
            <person name="Lian D.C."/>
            <person name="Zhao X.W."/>
            <person name="Wei L."/>
        </authorList>
    </citation>
    <scope>NUCLEOTIDE SEQUENCE [LARGE SCALE GENOMIC DNA]</scope>
    <source>
        <tissue evidence="4">Nenye</tissue>
    </source>
</reference>
<evidence type="ECO:0000256" key="1">
    <source>
        <dbReference type="SAM" id="MobiDB-lite"/>
    </source>
</evidence>
<accession>A0ABD2YX71</accession>
<dbReference type="EMBL" id="JBJUIK010000011">
    <property type="protein sequence ID" value="KAL3511888.1"/>
    <property type="molecule type" value="Genomic_DNA"/>
</dbReference>
<name>A0ABD2YX71_9GENT</name>
<feature type="domain" description="Phospholipase D C-terminal" evidence="3">
    <location>
        <begin position="3"/>
        <end position="73"/>
    </location>
</feature>
<dbReference type="Pfam" id="PF12357">
    <property type="entry name" value="PLD_C"/>
    <property type="match status" value="1"/>
</dbReference>
<gene>
    <name evidence="4" type="ORF">ACH5RR_024605</name>
</gene>
<proteinExistence type="predicted"/>
<comment type="caution">
    <text evidence="4">The sequence shown here is derived from an EMBL/GenBank/DDBJ whole genome shotgun (WGS) entry which is preliminary data.</text>
</comment>
<evidence type="ECO:0000259" key="3">
    <source>
        <dbReference type="Pfam" id="PF12357"/>
    </source>
</evidence>
<dbReference type="Proteomes" id="UP001630127">
    <property type="component" value="Unassembled WGS sequence"/>
</dbReference>
<dbReference type="PANTHER" id="PTHR33564:SF15">
    <property type="entry name" value="PROTEIN, PUTATIVE-RELATED"/>
    <property type="match status" value="1"/>
</dbReference>
<protein>
    <recommendedName>
        <fullName evidence="3">Phospholipase D C-terminal domain-containing protein</fullName>
    </recommendedName>
</protein>